<accession>A0AAD8PTP7</accession>
<gene>
    <name evidence="1" type="ORF">LY79DRAFT_582221</name>
</gene>
<keyword evidence="2" id="KW-1185">Reference proteome</keyword>
<reference evidence="1" key="1">
    <citation type="submission" date="2021-06" db="EMBL/GenBank/DDBJ databases">
        <title>Comparative genomics, transcriptomics and evolutionary studies reveal genomic signatures of adaptation to plant cell wall in hemibiotrophic fungi.</title>
        <authorList>
            <consortium name="DOE Joint Genome Institute"/>
            <person name="Baroncelli R."/>
            <person name="Diaz J.F."/>
            <person name="Benocci T."/>
            <person name="Peng M."/>
            <person name="Battaglia E."/>
            <person name="Haridas S."/>
            <person name="Andreopoulos W."/>
            <person name="Labutti K."/>
            <person name="Pangilinan J."/>
            <person name="Floch G.L."/>
            <person name="Makela M.R."/>
            <person name="Henrissat B."/>
            <person name="Grigoriev I.V."/>
            <person name="Crouch J.A."/>
            <person name="De Vries R.P."/>
            <person name="Sukno S.A."/>
            <person name="Thon M.R."/>
        </authorList>
    </citation>
    <scope>NUCLEOTIDE SEQUENCE</scope>
    <source>
        <strain evidence="1">CBS 125086</strain>
    </source>
</reference>
<sequence length="175" mass="19029">MVQQQATVLCLTPVVSRDEGPRAQSYRLQLCGLSQPPMVAVGARRLVPAAADHSFASISPTALMRICVALHMHLPVLGRRGIPYQVVAMSDCTLHATTALPEGYQDAGGGNWLNFGTCIGVLVFAGASRTTWGLHLLGSPTLWPTVVRSRRQRVSNKRSLFTGLHCIRRMRKVEG</sequence>
<evidence type="ECO:0000313" key="1">
    <source>
        <dbReference type="EMBL" id="KAK1579827.1"/>
    </source>
</evidence>
<dbReference type="GeneID" id="85444482"/>
<organism evidence="1 2">
    <name type="scientific">Colletotrichum navitas</name>
    <dbReference type="NCBI Taxonomy" id="681940"/>
    <lineage>
        <taxon>Eukaryota</taxon>
        <taxon>Fungi</taxon>
        <taxon>Dikarya</taxon>
        <taxon>Ascomycota</taxon>
        <taxon>Pezizomycotina</taxon>
        <taxon>Sordariomycetes</taxon>
        <taxon>Hypocreomycetidae</taxon>
        <taxon>Glomerellales</taxon>
        <taxon>Glomerellaceae</taxon>
        <taxon>Colletotrichum</taxon>
        <taxon>Colletotrichum graminicola species complex</taxon>
    </lineage>
</organism>
<dbReference type="AlphaFoldDB" id="A0AAD8PTP7"/>
<name>A0AAD8PTP7_9PEZI</name>
<dbReference type="RefSeq" id="XP_060410915.1">
    <property type="nucleotide sequence ID" value="XM_060560242.1"/>
</dbReference>
<protein>
    <submittedName>
        <fullName evidence="1">Uncharacterized protein</fullName>
    </submittedName>
</protein>
<dbReference type="EMBL" id="JAHLJV010000061">
    <property type="protein sequence ID" value="KAK1579827.1"/>
    <property type="molecule type" value="Genomic_DNA"/>
</dbReference>
<proteinExistence type="predicted"/>
<dbReference type="Proteomes" id="UP001230504">
    <property type="component" value="Unassembled WGS sequence"/>
</dbReference>
<evidence type="ECO:0000313" key="2">
    <source>
        <dbReference type="Proteomes" id="UP001230504"/>
    </source>
</evidence>
<comment type="caution">
    <text evidence="1">The sequence shown here is derived from an EMBL/GenBank/DDBJ whole genome shotgun (WGS) entry which is preliminary data.</text>
</comment>